<keyword evidence="2" id="KW-1185">Reference proteome</keyword>
<sequence length="72" mass="8250">MVRLMADSLLCTRFSALKLHSGILNYPFTSVSRIVCIGLPRSDSCSVKQLTIREKKFFTARGLDIFVQRIYH</sequence>
<proteinExistence type="predicted"/>
<accession>A0A8X6MVH6</accession>
<organism evidence="1 2">
    <name type="scientific">Nephila pilipes</name>
    <name type="common">Giant wood spider</name>
    <name type="synonym">Nephila maculata</name>
    <dbReference type="NCBI Taxonomy" id="299642"/>
    <lineage>
        <taxon>Eukaryota</taxon>
        <taxon>Metazoa</taxon>
        <taxon>Ecdysozoa</taxon>
        <taxon>Arthropoda</taxon>
        <taxon>Chelicerata</taxon>
        <taxon>Arachnida</taxon>
        <taxon>Araneae</taxon>
        <taxon>Araneomorphae</taxon>
        <taxon>Entelegynae</taxon>
        <taxon>Araneoidea</taxon>
        <taxon>Nephilidae</taxon>
        <taxon>Nephila</taxon>
    </lineage>
</organism>
<dbReference type="Proteomes" id="UP000887013">
    <property type="component" value="Unassembled WGS sequence"/>
</dbReference>
<evidence type="ECO:0000313" key="1">
    <source>
        <dbReference type="EMBL" id="GFS80140.1"/>
    </source>
</evidence>
<gene>
    <name evidence="1" type="ORF">NPIL_681191</name>
</gene>
<evidence type="ECO:0000313" key="2">
    <source>
        <dbReference type="Proteomes" id="UP000887013"/>
    </source>
</evidence>
<dbReference type="EMBL" id="BMAW01051388">
    <property type="protein sequence ID" value="GFS80140.1"/>
    <property type="molecule type" value="Genomic_DNA"/>
</dbReference>
<name>A0A8X6MVH6_NEPPI</name>
<protein>
    <submittedName>
        <fullName evidence="1">Uncharacterized protein</fullName>
    </submittedName>
</protein>
<comment type="caution">
    <text evidence="1">The sequence shown here is derived from an EMBL/GenBank/DDBJ whole genome shotgun (WGS) entry which is preliminary data.</text>
</comment>
<reference evidence="1" key="1">
    <citation type="submission" date="2020-08" db="EMBL/GenBank/DDBJ databases">
        <title>Multicomponent nature underlies the extraordinary mechanical properties of spider dragline silk.</title>
        <authorList>
            <person name="Kono N."/>
            <person name="Nakamura H."/>
            <person name="Mori M."/>
            <person name="Yoshida Y."/>
            <person name="Ohtoshi R."/>
            <person name="Malay A.D."/>
            <person name="Moran D.A.P."/>
            <person name="Tomita M."/>
            <person name="Numata K."/>
            <person name="Arakawa K."/>
        </authorList>
    </citation>
    <scope>NUCLEOTIDE SEQUENCE</scope>
</reference>
<dbReference type="AlphaFoldDB" id="A0A8X6MVH6"/>